<keyword evidence="2" id="KW-1185">Reference proteome</keyword>
<dbReference type="AlphaFoldDB" id="A0A366HDB7"/>
<dbReference type="Pfam" id="PF10721">
    <property type="entry name" value="DUF2514"/>
    <property type="match status" value="1"/>
</dbReference>
<protein>
    <submittedName>
        <fullName evidence="1">Uncharacterized protein DUF2514</fullName>
    </submittedName>
</protein>
<accession>A0A366HDB7</accession>
<dbReference type="EMBL" id="QNRQ01000005">
    <property type="protein sequence ID" value="RBP39266.1"/>
    <property type="molecule type" value="Genomic_DNA"/>
</dbReference>
<comment type="caution">
    <text evidence="1">The sequence shown here is derived from an EMBL/GenBank/DDBJ whole genome shotgun (WGS) entry which is preliminary data.</text>
</comment>
<evidence type="ECO:0000313" key="2">
    <source>
        <dbReference type="Proteomes" id="UP000253628"/>
    </source>
</evidence>
<name>A0A366HDB7_9BURK</name>
<evidence type="ECO:0000313" key="1">
    <source>
        <dbReference type="EMBL" id="RBP39266.1"/>
    </source>
</evidence>
<organism evidence="1 2">
    <name type="scientific">Eoetvoesiella caeni</name>
    <dbReference type="NCBI Taxonomy" id="645616"/>
    <lineage>
        <taxon>Bacteria</taxon>
        <taxon>Pseudomonadati</taxon>
        <taxon>Pseudomonadota</taxon>
        <taxon>Betaproteobacteria</taxon>
        <taxon>Burkholderiales</taxon>
        <taxon>Alcaligenaceae</taxon>
        <taxon>Eoetvoesiella</taxon>
    </lineage>
</organism>
<sequence length="159" mass="16430">MPIRSQLIAAAVGLALAFGSGWMVQGWRYTAEIAQIRTDQATALANAQAKARKTEHAYQNVLEGVVHDADAKVAAAAIDAAAARDNAGRLRAQLTRLSRSPRNTTTAGSGPATGDPIGVLAVVLSEVSDRSTELAGFGDQSRIAGLACEAAYDGVRAAK</sequence>
<dbReference type="Proteomes" id="UP000253628">
    <property type="component" value="Unassembled WGS sequence"/>
</dbReference>
<proteinExistence type="predicted"/>
<dbReference type="InterPro" id="IPR019659">
    <property type="entry name" value="DUF2514"/>
</dbReference>
<dbReference type="OrthoDB" id="8667406at2"/>
<gene>
    <name evidence="1" type="ORF">DFR37_10557</name>
</gene>
<reference evidence="1 2" key="1">
    <citation type="submission" date="2018-06" db="EMBL/GenBank/DDBJ databases">
        <title>Genomic Encyclopedia of Type Strains, Phase IV (KMG-IV): sequencing the most valuable type-strain genomes for metagenomic binning, comparative biology and taxonomic classification.</title>
        <authorList>
            <person name="Goeker M."/>
        </authorList>
    </citation>
    <scope>NUCLEOTIDE SEQUENCE [LARGE SCALE GENOMIC DNA]</scope>
    <source>
        <strain evidence="1 2">DSM 25520</strain>
    </source>
</reference>
<dbReference type="RefSeq" id="WP_113933241.1">
    <property type="nucleotide sequence ID" value="NZ_JACCEU010000003.1"/>
</dbReference>